<dbReference type="InterPro" id="IPR049052">
    <property type="entry name" value="nSTAND1"/>
</dbReference>
<dbReference type="SUPFAM" id="SSF101908">
    <property type="entry name" value="Putative isomerase YbhE"/>
    <property type="match status" value="1"/>
</dbReference>
<keyword evidence="1 3" id="KW-0853">WD repeat</keyword>
<keyword evidence="2" id="KW-0677">Repeat</keyword>
<proteinExistence type="predicted"/>
<dbReference type="SUPFAM" id="SSF50998">
    <property type="entry name" value="Quinoprotein alcohol dehydrogenase-like"/>
    <property type="match status" value="1"/>
</dbReference>
<dbReference type="PROSITE" id="PS50082">
    <property type="entry name" value="WD_REPEATS_2"/>
    <property type="match status" value="1"/>
</dbReference>
<dbReference type="InterPro" id="IPR001680">
    <property type="entry name" value="WD40_rpt"/>
</dbReference>
<dbReference type="SMART" id="SM00320">
    <property type="entry name" value="WD40"/>
    <property type="match status" value="2"/>
</dbReference>
<evidence type="ECO:0000256" key="3">
    <source>
        <dbReference type="PROSITE-ProRule" id="PRU00221"/>
    </source>
</evidence>
<dbReference type="Gene3D" id="2.130.10.10">
    <property type="entry name" value="YVTN repeat-like/Quinoprotein amine dehydrogenase"/>
    <property type="match status" value="3"/>
</dbReference>
<evidence type="ECO:0000256" key="1">
    <source>
        <dbReference type="ARBA" id="ARBA00022574"/>
    </source>
</evidence>
<evidence type="ECO:0000259" key="4">
    <source>
        <dbReference type="Pfam" id="PF20703"/>
    </source>
</evidence>
<dbReference type="Gene3D" id="2.40.10.10">
    <property type="entry name" value="Trypsin-like serine proteases"/>
    <property type="match status" value="2"/>
</dbReference>
<comment type="caution">
    <text evidence="5">The sequence shown here is derived from an EMBL/GenBank/DDBJ whole genome shotgun (WGS) entry which is preliminary data.</text>
</comment>
<feature type="domain" description="Novel STAND NTPase 1" evidence="4">
    <location>
        <begin position="211"/>
        <end position="601"/>
    </location>
</feature>
<evidence type="ECO:0000313" key="5">
    <source>
        <dbReference type="EMBL" id="MDR7276617.1"/>
    </source>
</evidence>
<dbReference type="PROSITE" id="PS00678">
    <property type="entry name" value="WD_REPEATS_1"/>
    <property type="match status" value="1"/>
</dbReference>
<organism evidence="5 6">
    <name type="scientific">Catenuloplanes atrovinosus</name>
    <dbReference type="NCBI Taxonomy" id="137266"/>
    <lineage>
        <taxon>Bacteria</taxon>
        <taxon>Bacillati</taxon>
        <taxon>Actinomycetota</taxon>
        <taxon>Actinomycetes</taxon>
        <taxon>Micromonosporales</taxon>
        <taxon>Micromonosporaceae</taxon>
        <taxon>Catenuloplanes</taxon>
    </lineage>
</organism>
<name>A0AAE3YQ58_9ACTN</name>
<dbReference type="InterPro" id="IPR011047">
    <property type="entry name" value="Quinoprotein_ADH-like_sf"/>
</dbReference>
<dbReference type="SUPFAM" id="SSF52540">
    <property type="entry name" value="P-loop containing nucleoside triphosphate hydrolases"/>
    <property type="match status" value="1"/>
</dbReference>
<keyword evidence="6" id="KW-1185">Reference proteome</keyword>
<evidence type="ECO:0000256" key="2">
    <source>
        <dbReference type="ARBA" id="ARBA00022737"/>
    </source>
</evidence>
<dbReference type="Pfam" id="PF20703">
    <property type="entry name" value="nSTAND1"/>
    <property type="match status" value="1"/>
</dbReference>
<evidence type="ECO:0000313" key="6">
    <source>
        <dbReference type="Proteomes" id="UP001183643"/>
    </source>
</evidence>
<protein>
    <submittedName>
        <fullName evidence="5">WD40 repeat protein</fullName>
    </submittedName>
</protein>
<dbReference type="Pfam" id="PF13365">
    <property type="entry name" value="Trypsin_2"/>
    <property type="match status" value="1"/>
</dbReference>
<dbReference type="PANTHER" id="PTHR19879:SF9">
    <property type="entry name" value="TRANSCRIPTION INITIATION FACTOR TFIID SUBUNIT 5"/>
    <property type="match status" value="1"/>
</dbReference>
<accession>A0AAE3YQ58</accession>
<dbReference type="InterPro" id="IPR043504">
    <property type="entry name" value="Peptidase_S1_PA_chymotrypsin"/>
</dbReference>
<dbReference type="InterPro" id="IPR009003">
    <property type="entry name" value="Peptidase_S1_PA"/>
</dbReference>
<dbReference type="PANTHER" id="PTHR19879">
    <property type="entry name" value="TRANSCRIPTION INITIATION FACTOR TFIID"/>
    <property type="match status" value="1"/>
</dbReference>
<dbReference type="InterPro" id="IPR019775">
    <property type="entry name" value="WD40_repeat_CS"/>
</dbReference>
<dbReference type="SUPFAM" id="SSF50494">
    <property type="entry name" value="Trypsin-like serine proteases"/>
    <property type="match status" value="1"/>
</dbReference>
<dbReference type="InterPro" id="IPR027417">
    <property type="entry name" value="P-loop_NTPase"/>
</dbReference>
<reference evidence="5" key="1">
    <citation type="submission" date="2023-07" db="EMBL/GenBank/DDBJ databases">
        <title>Sequencing the genomes of 1000 actinobacteria strains.</title>
        <authorList>
            <person name="Klenk H.-P."/>
        </authorList>
    </citation>
    <scope>NUCLEOTIDE SEQUENCE</scope>
    <source>
        <strain evidence="5">DSM 44707</strain>
    </source>
</reference>
<dbReference type="Proteomes" id="UP001183643">
    <property type="component" value="Unassembled WGS sequence"/>
</dbReference>
<gene>
    <name evidence="5" type="ORF">J2S41_003395</name>
</gene>
<sequence>MAGNGEPVAVARIRTSAGHLVGTGFLVASDLVLTCTHVVRAALAADFTAEPPADTVELEFPMPHGTFRAQGHVAAWTSEESGSRGDTALLRLTTAPPPELPVARLGSTGTARDEPVRIYGHALQRAHGPGDVIVGTAVSGRVGLLQINTEGGLQVEPGYSGSPVYQASTGLVVGMVVQRITGRSTCNAVPVEAVLENFPELAEPAPRATSPYRGLEPFDAQHAAWFKGREALTERLTTAITNRPLLILVGSSGSGKSSVIRAGLIPALRARGVEAFTERLLLRDAVENVVARLVLRAIKPDAVAEEEPRMAERLRTDAMSTVFGLAGALDERAGDGGLLFFVDQLEEAPPEAVDTALLLLDALVRTARRHPDGTVRVAAAVTLRAGFLEKVVRDESSGVVDRAALDVVWPMRREELRAAVRAGGVRFESGLDEVILADAGSEPGKLPLIEFTLELLWQRRRRHDELTLAAYERLGGVSGALATYADQVLDQHPKAGRERIRAVLTAMARPSDDGTGFRRRPLELPDHGSPDRAVIELLAARRLVVVTVPQDRPAYAEPAHQALLDGWPTLRGWLDEDREFLAWHDQVRADRRRWVVAGRDPDALLRGTALGEALRWTAERGGELGEADRAFVAESGARARRRRNLLRAVVAAVSVLALVAGVSAVVALLQNAELSERARAAASRQFASHSLRFRDTDPAKALQFAQAAWRADETPEAYGALLTQYARLDPVDRVFPYLWEGTAEQIQASDDGRVVTVTGGETPVVWTGLTGGAPQRVRLDGVEAVTQLQVDPSGRYVAGAADDGTVLVWDLTRPQAPRTLATASTAGQVSRLMVEHIAFSDDGTRLAVSRTVNIAGGGVPPDAKPDVRIWDLTAGVPVPSAVPLSNDFFRAYLGSQPGTVVFQEAQGVVLYDLASGRARASYRERSALVADNGAAVADCENGQLRVRDSATGKLRRNTAVACGLISVDSTTNAIVSDGNVVDLSTGVAHRTSLPPVVEGLTGGPQPGVSVVTAPDGGLLALGVRGEALYRTRPARLPDGALREADDVVWQARWMVTPDGRYAMTARTSGEIELSDAATGRLISRIRTSEKQGSGSWAPPFAFTPDSRHLIGIGADALSVYALPTLTLERRIPLPLPGQESTAPGAGDASNASFAVTGEDRVVVLHQGVLSWLTISTGQPAGPPLPLAESGVYAGYQAVFAGIAAVRPGHPHEIAVNRAVGVLEIWSLDQREVVRTLDVGPGAGPGAVVFDANGEQVAVATSSGLLEVWDVDDESLLRPVPAPTHSEPLGFTPEGYLIVEESTGSDNSTQVWDVDAGVTLAEIPVGGPYGSWRLDGAVLIRRVYEVDQAIPLDPGRWAQRLCELNDRPFTEGEREILRRDGLSTDAPCR</sequence>
<dbReference type="Pfam" id="PF00400">
    <property type="entry name" value="WD40"/>
    <property type="match status" value="1"/>
</dbReference>
<dbReference type="EMBL" id="JAVDYB010000001">
    <property type="protein sequence ID" value="MDR7276617.1"/>
    <property type="molecule type" value="Genomic_DNA"/>
</dbReference>
<dbReference type="RefSeq" id="WP_310368839.1">
    <property type="nucleotide sequence ID" value="NZ_JAVDYB010000001.1"/>
</dbReference>
<dbReference type="InterPro" id="IPR015943">
    <property type="entry name" value="WD40/YVTN_repeat-like_dom_sf"/>
</dbReference>
<feature type="repeat" description="WD" evidence="3">
    <location>
        <begin position="785"/>
        <end position="819"/>
    </location>
</feature>